<evidence type="ECO:0000313" key="2">
    <source>
        <dbReference type="EMBL" id="GGJ61031.1"/>
    </source>
</evidence>
<dbReference type="InterPro" id="IPR021660">
    <property type="entry name" value="DUF3253"/>
</dbReference>
<evidence type="ECO:0008006" key="4">
    <source>
        <dbReference type="Google" id="ProtNLM"/>
    </source>
</evidence>
<accession>A0ABQ2DPD8</accession>
<gene>
    <name evidence="2" type="ORF">GCM10007173_19760</name>
</gene>
<dbReference type="GeneID" id="303304337"/>
<dbReference type="EMBL" id="BMKX01000004">
    <property type="protein sequence ID" value="GGJ61031.1"/>
    <property type="molecule type" value="Genomic_DNA"/>
</dbReference>
<protein>
    <recommendedName>
        <fullName evidence="4">DUF3253 domain-containing protein</fullName>
    </recommendedName>
</protein>
<keyword evidence="3" id="KW-1185">Reference proteome</keyword>
<comment type="caution">
    <text evidence="2">The sequence shown here is derived from an EMBL/GenBank/DDBJ whole genome shotgun (WGS) entry which is preliminary data.</text>
</comment>
<organism evidence="2 3">
    <name type="scientific">Glutamicibacter ardleyensis</name>
    <dbReference type="NCBI Taxonomy" id="225894"/>
    <lineage>
        <taxon>Bacteria</taxon>
        <taxon>Bacillati</taxon>
        <taxon>Actinomycetota</taxon>
        <taxon>Actinomycetes</taxon>
        <taxon>Micrococcales</taxon>
        <taxon>Micrococcaceae</taxon>
        <taxon>Glutamicibacter</taxon>
    </lineage>
</organism>
<dbReference type="RefSeq" id="WP_229677089.1">
    <property type="nucleotide sequence ID" value="NZ_BMKX01000004.1"/>
</dbReference>
<dbReference type="Gene3D" id="1.10.10.10">
    <property type="entry name" value="Winged helix-like DNA-binding domain superfamily/Winged helix DNA-binding domain"/>
    <property type="match status" value="1"/>
</dbReference>
<dbReference type="SUPFAM" id="SSF46785">
    <property type="entry name" value="Winged helix' DNA-binding domain"/>
    <property type="match status" value="1"/>
</dbReference>
<dbReference type="Pfam" id="PF11625">
    <property type="entry name" value="DUF3253"/>
    <property type="match status" value="1"/>
</dbReference>
<dbReference type="Proteomes" id="UP000606115">
    <property type="component" value="Unassembled WGS sequence"/>
</dbReference>
<name>A0ABQ2DPD8_9MICC</name>
<reference evidence="3" key="1">
    <citation type="journal article" date="2019" name="Int. J. Syst. Evol. Microbiol.">
        <title>The Global Catalogue of Microorganisms (GCM) 10K type strain sequencing project: providing services to taxonomists for standard genome sequencing and annotation.</title>
        <authorList>
            <consortium name="The Broad Institute Genomics Platform"/>
            <consortium name="The Broad Institute Genome Sequencing Center for Infectious Disease"/>
            <person name="Wu L."/>
            <person name="Ma J."/>
        </authorList>
    </citation>
    <scope>NUCLEOTIDE SEQUENCE [LARGE SCALE GENOMIC DNA]</scope>
    <source>
        <strain evidence="3">CGMCC 1.3685</strain>
    </source>
</reference>
<dbReference type="InterPro" id="IPR036388">
    <property type="entry name" value="WH-like_DNA-bd_sf"/>
</dbReference>
<evidence type="ECO:0000313" key="3">
    <source>
        <dbReference type="Proteomes" id="UP000606115"/>
    </source>
</evidence>
<evidence type="ECO:0000256" key="1">
    <source>
        <dbReference type="SAM" id="MobiDB-lite"/>
    </source>
</evidence>
<dbReference type="InterPro" id="IPR036390">
    <property type="entry name" value="WH_DNA-bd_sf"/>
</dbReference>
<proteinExistence type="predicted"/>
<feature type="region of interest" description="Disordered" evidence="1">
    <location>
        <begin position="1"/>
        <end position="32"/>
    </location>
</feature>
<sequence>MEHTQNQIFEATKPLNTGKLMTPEETAPETTPDGHYLVINGRKWRASNPSIPPKLRQELVDELMSARRAVKEGKVDARKRVNDAKVALGERGQPWWEDPEPKALSERTAAAIRALLSKRAGTSICPSDVARIVCGPENSWRGYMNQVRQITAEMAAQGEVIATQKGKPVEADRVRGPIRINLSNPEK</sequence>